<name>A0A829R8M3_LISGR</name>
<dbReference type="GO" id="GO:0004049">
    <property type="term" value="F:anthranilate synthase activity"/>
    <property type="evidence" value="ECO:0007669"/>
    <property type="project" value="TreeGrafter"/>
</dbReference>
<dbReference type="GO" id="GO:0000162">
    <property type="term" value="P:L-tryptophan biosynthetic process"/>
    <property type="evidence" value="ECO:0007669"/>
    <property type="project" value="TreeGrafter"/>
</dbReference>
<protein>
    <submittedName>
        <fullName evidence="3">Aminodeoxychorismate synthase subunit II</fullName>
    </submittedName>
</protein>
<gene>
    <name evidence="3" type="ORF">LMUR_06277</name>
</gene>
<dbReference type="Gene3D" id="3.40.50.880">
    <property type="match status" value="1"/>
</dbReference>
<keyword evidence="1" id="KW-0315">Glutamine amidotransferase</keyword>
<dbReference type="PROSITE" id="PS51273">
    <property type="entry name" value="GATASE_TYPE_1"/>
    <property type="match status" value="1"/>
</dbReference>
<evidence type="ECO:0000256" key="1">
    <source>
        <dbReference type="ARBA" id="ARBA00022962"/>
    </source>
</evidence>
<dbReference type="Pfam" id="PF00117">
    <property type="entry name" value="GATase"/>
    <property type="match status" value="1"/>
</dbReference>
<sequence length="57" mass="6309">MTAETADGIIMGISHRELPIFGVQFHPEAILSEYGHALLQNFLTLVKDVPNRESSTI</sequence>
<dbReference type="SUPFAM" id="SSF52317">
    <property type="entry name" value="Class I glutamine amidotransferase-like"/>
    <property type="match status" value="1"/>
</dbReference>
<reference evidence="3 4" key="1">
    <citation type="submission" date="2012-12" db="EMBL/GenBank/DDBJ databases">
        <title>Novel taxa of Listeriaceae from agricultural environments in the United States.</title>
        <authorList>
            <person name="den Bakker H.C."/>
            <person name="Allred A."/>
            <person name="Warchocki S."/>
            <person name="Wright E.M."/>
            <person name="Burrell A."/>
            <person name="Nightingale K.K."/>
            <person name="Kephart D."/>
            <person name="Wiedmann M."/>
        </authorList>
    </citation>
    <scope>NUCLEOTIDE SEQUENCE [LARGE SCALE GENOMIC DNA]</scope>
    <source>
        <strain evidence="3 4">FSL F6-1183</strain>
    </source>
</reference>
<evidence type="ECO:0000313" key="4">
    <source>
        <dbReference type="Proteomes" id="UP000019251"/>
    </source>
</evidence>
<organism evidence="3 4">
    <name type="scientific">Listeria grayi FSL F6-1183</name>
    <dbReference type="NCBI Taxonomy" id="1265827"/>
    <lineage>
        <taxon>Bacteria</taxon>
        <taxon>Bacillati</taxon>
        <taxon>Bacillota</taxon>
        <taxon>Bacilli</taxon>
        <taxon>Bacillales</taxon>
        <taxon>Listeriaceae</taxon>
        <taxon>Listeria</taxon>
    </lineage>
</organism>
<accession>A0A829R8M3</accession>
<dbReference type="PANTHER" id="PTHR43418">
    <property type="entry name" value="MULTIFUNCTIONAL TRYPTOPHAN BIOSYNTHESIS PROTEIN-RELATED"/>
    <property type="match status" value="1"/>
</dbReference>
<dbReference type="Proteomes" id="UP000019251">
    <property type="component" value="Unassembled WGS sequence"/>
</dbReference>
<dbReference type="GO" id="GO:0005829">
    <property type="term" value="C:cytosol"/>
    <property type="evidence" value="ECO:0007669"/>
    <property type="project" value="TreeGrafter"/>
</dbReference>
<evidence type="ECO:0000259" key="2">
    <source>
        <dbReference type="Pfam" id="PF00117"/>
    </source>
</evidence>
<evidence type="ECO:0000313" key="3">
    <source>
        <dbReference type="EMBL" id="EUJ28672.1"/>
    </source>
</evidence>
<feature type="domain" description="Glutamine amidotransferase" evidence="2">
    <location>
        <begin position="2"/>
        <end position="43"/>
    </location>
</feature>
<dbReference type="AlphaFoldDB" id="A0A829R8M3"/>
<dbReference type="InterPro" id="IPR017926">
    <property type="entry name" value="GATASE"/>
</dbReference>
<proteinExistence type="predicted"/>
<dbReference type="InterPro" id="IPR029062">
    <property type="entry name" value="Class_I_gatase-like"/>
</dbReference>
<dbReference type="PANTHER" id="PTHR43418:SF4">
    <property type="entry name" value="MULTIFUNCTIONAL TRYPTOPHAN BIOSYNTHESIS PROTEIN"/>
    <property type="match status" value="1"/>
</dbReference>
<dbReference type="EMBL" id="AODG01000007">
    <property type="protein sequence ID" value="EUJ28672.1"/>
    <property type="molecule type" value="Genomic_DNA"/>
</dbReference>
<comment type="caution">
    <text evidence="3">The sequence shown here is derived from an EMBL/GenBank/DDBJ whole genome shotgun (WGS) entry which is preliminary data.</text>
</comment>
<dbReference type="InterPro" id="IPR050472">
    <property type="entry name" value="Anth_synth/Amidotransfase"/>
</dbReference>